<keyword evidence="17" id="KW-1185">Reference proteome</keyword>
<dbReference type="Pfam" id="PF00271">
    <property type="entry name" value="Helicase_C"/>
    <property type="match status" value="1"/>
</dbReference>
<dbReference type="Gene3D" id="1.10.10.10">
    <property type="entry name" value="Winged helix-like DNA-binding domain superfamily/Winged helix DNA-binding domain"/>
    <property type="match status" value="1"/>
</dbReference>
<dbReference type="NCBIfam" id="TIGR00614">
    <property type="entry name" value="recQ_fam"/>
    <property type="match status" value="1"/>
</dbReference>
<dbReference type="PROSITE" id="PS51192">
    <property type="entry name" value="HELICASE_ATP_BIND_1"/>
    <property type="match status" value="1"/>
</dbReference>
<feature type="domain" description="Helicase C-terminal" evidence="15">
    <location>
        <begin position="220"/>
        <end position="378"/>
    </location>
</feature>
<dbReference type="EC" id="5.6.2.4" evidence="10"/>
<keyword evidence="4" id="KW-0378">Hydrolase</keyword>
<dbReference type="InterPro" id="IPR001650">
    <property type="entry name" value="Helicase_C-like"/>
</dbReference>
<dbReference type="InterPro" id="IPR011545">
    <property type="entry name" value="DEAD/DEAH_box_helicase_dom"/>
</dbReference>
<dbReference type="SUPFAM" id="SSF52540">
    <property type="entry name" value="P-loop containing nucleoside triphosphate hydrolases"/>
    <property type="match status" value="1"/>
</dbReference>
<keyword evidence="8" id="KW-0413">Isomerase</keyword>
<evidence type="ECO:0000256" key="11">
    <source>
        <dbReference type="ARBA" id="ARBA00044535"/>
    </source>
</evidence>
<dbReference type="GO" id="GO:0016787">
    <property type="term" value="F:hydrolase activity"/>
    <property type="evidence" value="ECO:0007669"/>
    <property type="project" value="UniProtKB-KW"/>
</dbReference>
<evidence type="ECO:0000313" key="16">
    <source>
        <dbReference type="EMBL" id="SNR25723.1"/>
    </source>
</evidence>
<keyword evidence="7" id="KW-0238">DNA-binding</keyword>
<evidence type="ECO:0000256" key="13">
    <source>
        <dbReference type="SAM" id="MobiDB-lite"/>
    </source>
</evidence>
<dbReference type="PANTHER" id="PTHR13710">
    <property type="entry name" value="DNA HELICASE RECQ FAMILY MEMBER"/>
    <property type="match status" value="1"/>
</dbReference>
<evidence type="ECO:0000256" key="8">
    <source>
        <dbReference type="ARBA" id="ARBA00023235"/>
    </source>
</evidence>
<dbReference type="GO" id="GO:0006310">
    <property type="term" value="P:DNA recombination"/>
    <property type="evidence" value="ECO:0007669"/>
    <property type="project" value="InterPro"/>
</dbReference>
<dbReference type="GO" id="GO:0005524">
    <property type="term" value="F:ATP binding"/>
    <property type="evidence" value="ECO:0007669"/>
    <property type="project" value="UniProtKB-KW"/>
</dbReference>
<dbReference type="Proteomes" id="UP000198420">
    <property type="component" value="Unassembled WGS sequence"/>
</dbReference>
<dbReference type="InterPro" id="IPR027417">
    <property type="entry name" value="P-loop_NTPase"/>
</dbReference>
<dbReference type="CDD" id="cd17920">
    <property type="entry name" value="DEXHc_RecQ"/>
    <property type="match status" value="1"/>
</dbReference>
<evidence type="ECO:0000256" key="10">
    <source>
        <dbReference type="ARBA" id="ARBA00034808"/>
    </source>
</evidence>
<dbReference type="Pfam" id="PF00270">
    <property type="entry name" value="DEAD"/>
    <property type="match status" value="1"/>
</dbReference>
<dbReference type="GO" id="GO:0046872">
    <property type="term" value="F:metal ion binding"/>
    <property type="evidence" value="ECO:0007669"/>
    <property type="project" value="UniProtKB-KW"/>
</dbReference>
<feature type="region of interest" description="Disordered" evidence="13">
    <location>
        <begin position="562"/>
        <end position="602"/>
    </location>
</feature>
<evidence type="ECO:0000256" key="4">
    <source>
        <dbReference type="ARBA" id="ARBA00022801"/>
    </source>
</evidence>
<evidence type="ECO:0000259" key="15">
    <source>
        <dbReference type="PROSITE" id="PS51194"/>
    </source>
</evidence>
<dbReference type="SMART" id="SM00487">
    <property type="entry name" value="DEXDc"/>
    <property type="match status" value="1"/>
</dbReference>
<dbReference type="InterPro" id="IPR036388">
    <property type="entry name" value="WH-like_DNA-bd_sf"/>
</dbReference>
<dbReference type="SMART" id="SM00490">
    <property type="entry name" value="HELICc"/>
    <property type="match status" value="1"/>
</dbReference>
<comment type="catalytic activity">
    <reaction evidence="9">
        <text>Couples ATP hydrolysis with the unwinding of duplex DNA by translocating in the 3'-5' direction.</text>
        <dbReference type="EC" id="5.6.2.4"/>
    </reaction>
</comment>
<dbReference type="GO" id="GO:0006281">
    <property type="term" value="P:DNA repair"/>
    <property type="evidence" value="ECO:0007669"/>
    <property type="project" value="TreeGrafter"/>
</dbReference>
<dbReference type="PANTHER" id="PTHR13710:SF105">
    <property type="entry name" value="ATP-DEPENDENT DNA HELICASE Q1"/>
    <property type="match status" value="1"/>
</dbReference>
<dbReference type="Pfam" id="PF16124">
    <property type="entry name" value="RecQ_Zn_bind"/>
    <property type="match status" value="1"/>
</dbReference>
<keyword evidence="3" id="KW-0547">Nucleotide-binding</keyword>
<dbReference type="InterPro" id="IPR014001">
    <property type="entry name" value="Helicase_ATP-bd"/>
</dbReference>
<sequence>MGKRVVWGRIGRRRRLRRVAREVFGWPDLRPGQGEAMEHLLRGRDVLLVMPTGGGKSAVYQVPAQLLPGPTVVISPLIALQRDQMVALAGRDAGGAVMVNSAQSDGASEDALDQIRAGRAEYIFLSPEQLAKPSVVERLAAVRPSLVAVDEAHCVSSWGHDFRPDYQQLGRVIERLGHPPVIALTATASPPVRDDILATLGLGEARQIVRGFDRPNLSLEVRRFHEEEDKRRALVEDAAGRKGLGLVYVATRRDAEAYGEELAAAGLRAAAYHAGMKAADRHRVHEAFQGDELDVVVATSAFGMGIDKPDVRYVLHAAPPESPESYYQEIGRAGRDGEPAAAVLFYRSQDLGLRRFFAAGKPDEERMLQVATLLQAHGDTVPASEMRTTLGIGASKLTSLVNLLEQTGAVETTGRGDLRYVQEGPPPEEAAARAAELDENRRRVDDSRIDMMRAYAETTDCRRRFLLEYLGEPHPGSCGNCDVCQTGPAAPPDYADEAAAPPNHADDAPFPLHAEVQHAAWGTGTVMRVEPDRITVLFGDAGYRTLSLEAIQRDDDLLTLRPDAARANSRPPGRRGRGRQRTLRTRRDKAAAGHTNTTTDVS</sequence>
<keyword evidence="5 16" id="KW-0347">Helicase</keyword>
<evidence type="ECO:0000256" key="5">
    <source>
        <dbReference type="ARBA" id="ARBA00022806"/>
    </source>
</evidence>
<evidence type="ECO:0000256" key="3">
    <source>
        <dbReference type="ARBA" id="ARBA00022741"/>
    </source>
</evidence>
<dbReference type="InterPro" id="IPR004589">
    <property type="entry name" value="DNA_helicase_ATP-dep_RecQ"/>
</dbReference>
<dbReference type="AlphaFoldDB" id="A0A238UWL5"/>
<dbReference type="GO" id="GO:0043138">
    <property type="term" value="F:3'-5' DNA helicase activity"/>
    <property type="evidence" value="ECO:0007669"/>
    <property type="project" value="UniProtKB-EC"/>
</dbReference>
<evidence type="ECO:0000256" key="9">
    <source>
        <dbReference type="ARBA" id="ARBA00034617"/>
    </source>
</evidence>
<dbReference type="OrthoDB" id="9760034at2"/>
<reference evidence="17" key="1">
    <citation type="submission" date="2017-06" db="EMBL/GenBank/DDBJ databases">
        <authorList>
            <person name="Varghese N."/>
            <person name="Submissions S."/>
        </authorList>
    </citation>
    <scope>NUCLEOTIDE SEQUENCE [LARGE SCALE GENOMIC DNA]</scope>
    <source>
        <strain evidence="17">DSM 44485</strain>
    </source>
</reference>
<dbReference type="GO" id="GO:0005694">
    <property type="term" value="C:chromosome"/>
    <property type="evidence" value="ECO:0007669"/>
    <property type="project" value="TreeGrafter"/>
</dbReference>
<gene>
    <name evidence="16" type="ORF">SAMN06265355_101437</name>
</gene>
<feature type="domain" description="Helicase ATP-binding" evidence="14">
    <location>
        <begin position="37"/>
        <end position="206"/>
    </location>
</feature>
<keyword evidence="2" id="KW-0479">Metal-binding</keyword>
<evidence type="ECO:0000313" key="17">
    <source>
        <dbReference type="Proteomes" id="UP000198420"/>
    </source>
</evidence>
<evidence type="ECO:0000259" key="14">
    <source>
        <dbReference type="PROSITE" id="PS51192"/>
    </source>
</evidence>
<evidence type="ECO:0000256" key="1">
    <source>
        <dbReference type="ARBA" id="ARBA00005446"/>
    </source>
</evidence>
<dbReference type="GO" id="GO:0009378">
    <property type="term" value="F:four-way junction helicase activity"/>
    <property type="evidence" value="ECO:0007669"/>
    <property type="project" value="TreeGrafter"/>
</dbReference>
<dbReference type="GO" id="GO:0003677">
    <property type="term" value="F:DNA binding"/>
    <property type="evidence" value="ECO:0007669"/>
    <property type="project" value="UniProtKB-KW"/>
</dbReference>
<protein>
    <recommendedName>
        <fullName evidence="11">ATP-dependent DNA helicase RecQ</fullName>
        <ecNumber evidence="10">5.6.2.4</ecNumber>
    </recommendedName>
    <alternativeName>
        <fullName evidence="12">DNA 3'-5' helicase RecQ</fullName>
    </alternativeName>
</protein>
<evidence type="ECO:0000256" key="12">
    <source>
        <dbReference type="ARBA" id="ARBA00044550"/>
    </source>
</evidence>
<accession>A0A238UWL5</accession>
<name>A0A238UWL5_9ACTN</name>
<evidence type="ECO:0000256" key="6">
    <source>
        <dbReference type="ARBA" id="ARBA00022840"/>
    </source>
</evidence>
<dbReference type="Gene3D" id="3.40.50.300">
    <property type="entry name" value="P-loop containing nucleotide triphosphate hydrolases"/>
    <property type="match status" value="2"/>
</dbReference>
<dbReference type="PROSITE" id="PS51194">
    <property type="entry name" value="HELICASE_CTER"/>
    <property type="match status" value="1"/>
</dbReference>
<dbReference type="RefSeq" id="WP_089309837.1">
    <property type="nucleotide sequence ID" value="NZ_FZNP01000001.1"/>
</dbReference>
<evidence type="ECO:0000256" key="2">
    <source>
        <dbReference type="ARBA" id="ARBA00022723"/>
    </source>
</evidence>
<dbReference type="GO" id="GO:0005737">
    <property type="term" value="C:cytoplasm"/>
    <property type="evidence" value="ECO:0007669"/>
    <property type="project" value="TreeGrafter"/>
</dbReference>
<proteinExistence type="inferred from homology"/>
<dbReference type="EMBL" id="FZNP01000001">
    <property type="protein sequence ID" value="SNR25723.1"/>
    <property type="molecule type" value="Genomic_DNA"/>
</dbReference>
<feature type="compositionally biased region" description="Basic residues" evidence="13">
    <location>
        <begin position="572"/>
        <end position="587"/>
    </location>
</feature>
<evidence type="ECO:0000256" key="7">
    <source>
        <dbReference type="ARBA" id="ARBA00023125"/>
    </source>
</evidence>
<organism evidence="16 17">
    <name type="scientific">Actinomadura mexicana</name>
    <dbReference type="NCBI Taxonomy" id="134959"/>
    <lineage>
        <taxon>Bacteria</taxon>
        <taxon>Bacillati</taxon>
        <taxon>Actinomycetota</taxon>
        <taxon>Actinomycetes</taxon>
        <taxon>Streptosporangiales</taxon>
        <taxon>Thermomonosporaceae</taxon>
        <taxon>Actinomadura</taxon>
    </lineage>
</organism>
<keyword evidence="6" id="KW-0067">ATP-binding</keyword>
<dbReference type="InterPro" id="IPR032284">
    <property type="entry name" value="RecQ_Zn-bd"/>
</dbReference>
<comment type="similarity">
    <text evidence="1">Belongs to the helicase family. RecQ subfamily.</text>
</comment>